<organism evidence="1 2">
    <name type="scientific">Xaviernesmea oryzae</name>
    <dbReference type="NCBI Taxonomy" id="464029"/>
    <lineage>
        <taxon>Bacteria</taxon>
        <taxon>Pseudomonadati</taxon>
        <taxon>Pseudomonadota</taxon>
        <taxon>Alphaproteobacteria</taxon>
        <taxon>Hyphomicrobiales</taxon>
        <taxon>Rhizobiaceae</taxon>
        <taxon>Rhizobium/Agrobacterium group</taxon>
        <taxon>Xaviernesmea</taxon>
    </lineage>
</organism>
<evidence type="ECO:0000313" key="1">
    <source>
        <dbReference type="EMBL" id="OLP58417.1"/>
    </source>
</evidence>
<sequence length="224" mass="24110">MIFKRRSRLAAVFSRGTARAVPYLLLALPTASLAEDRGRLIWSPEKTAERAFKLRVGVRLGEGGQASAGTDLAVSASRSGRIITDEPPVAVWGVISGRSGSGDARRASVRVEARDGVGHADLTRSRTMIVSERVDLKLERVLSFDCNVYAGQCQAPLLDQTARLSAVGLGTAVIARSRLDAQRFDASQALGLEQKLGKLRLGAEVVDLQDSPHANFSANMAFHW</sequence>
<dbReference type="RefSeq" id="WP_075628842.1">
    <property type="nucleotide sequence ID" value="NZ_FOAM01000030.1"/>
</dbReference>
<dbReference type="AlphaFoldDB" id="A0A1Q9ASK8"/>
<dbReference type="OrthoDB" id="8419748at2"/>
<evidence type="ECO:0000313" key="2">
    <source>
        <dbReference type="Proteomes" id="UP000186364"/>
    </source>
</evidence>
<keyword evidence="2" id="KW-1185">Reference proteome</keyword>
<name>A0A1Q9ASK8_9HYPH</name>
<protein>
    <submittedName>
        <fullName evidence="1">Uncharacterized protein</fullName>
    </submittedName>
</protein>
<dbReference type="EMBL" id="MKIP01000057">
    <property type="protein sequence ID" value="OLP58417.1"/>
    <property type="molecule type" value="Genomic_DNA"/>
</dbReference>
<proteinExistence type="predicted"/>
<comment type="caution">
    <text evidence="1">The sequence shown here is derived from an EMBL/GenBank/DDBJ whole genome shotgun (WGS) entry which is preliminary data.</text>
</comment>
<reference evidence="1 2" key="1">
    <citation type="submission" date="2016-09" db="EMBL/GenBank/DDBJ databases">
        <title>Rhizobium sp. nov., a novel species isolated from the rice rhizosphere.</title>
        <authorList>
            <person name="Zhao J."/>
            <person name="Zhang X."/>
        </authorList>
    </citation>
    <scope>NUCLEOTIDE SEQUENCE [LARGE SCALE GENOMIC DNA]</scope>
    <source>
        <strain evidence="1 2">1.7048</strain>
    </source>
</reference>
<accession>A0A1Q9ASK8</accession>
<dbReference type="Proteomes" id="UP000186364">
    <property type="component" value="Unassembled WGS sequence"/>
</dbReference>
<gene>
    <name evidence="1" type="ORF">BJF93_16165</name>
</gene>